<comment type="subunit">
    <text evidence="8">Homodimer.</text>
</comment>
<evidence type="ECO:0000256" key="2">
    <source>
        <dbReference type="ARBA" id="ARBA00009256"/>
    </source>
</evidence>
<evidence type="ECO:0000256" key="8">
    <source>
        <dbReference type="HAMAP-Rule" id="MF_00158"/>
    </source>
</evidence>
<dbReference type="Proteomes" id="UP001241072">
    <property type="component" value="Unassembled WGS sequence"/>
</dbReference>
<dbReference type="PANTHER" id="PTHR21299">
    <property type="entry name" value="CYTIDYLATE KINASE/PANTOATE-BETA-ALANINE LIGASE"/>
    <property type="match status" value="1"/>
</dbReference>
<evidence type="ECO:0000256" key="7">
    <source>
        <dbReference type="ARBA" id="ARBA00048258"/>
    </source>
</evidence>
<dbReference type="EMBL" id="JAUQUB010000002">
    <property type="protein sequence ID" value="MDO7882656.1"/>
    <property type="molecule type" value="Genomic_DNA"/>
</dbReference>
<feature type="binding site" evidence="8">
    <location>
        <position position="160"/>
    </location>
    <ligand>
        <name>(R)-pantoate</name>
        <dbReference type="ChEBI" id="CHEBI:15980"/>
    </ligand>
</feature>
<feature type="binding site" evidence="8">
    <location>
        <position position="67"/>
    </location>
    <ligand>
        <name>(R)-pantoate</name>
        <dbReference type="ChEBI" id="CHEBI:15980"/>
    </ligand>
</feature>
<comment type="subcellular location">
    <subcellularLocation>
        <location evidence="8">Cytoplasm</location>
    </subcellularLocation>
</comment>
<dbReference type="HAMAP" id="MF_00158">
    <property type="entry name" value="PanC"/>
    <property type="match status" value="1"/>
</dbReference>
<dbReference type="InterPro" id="IPR014729">
    <property type="entry name" value="Rossmann-like_a/b/a_fold"/>
</dbReference>
<proteinExistence type="inferred from homology"/>
<comment type="caution">
    <text evidence="9">The sequence shown here is derived from an EMBL/GenBank/DDBJ whole genome shotgun (WGS) entry which is preliminary data.</text>
</comment>
<evidence type="ECO:0000256" key="4">
    <source>
        <dbReference type="ARBA" id="ARBA00022655"/>
    </source>
</evidence>
<feature type="binding site" evidence="8">
    <location>
        <begin position="154"/>
        <end position="157"/>
    </location>
    <ligand>
        <name>ATP</name>
        <dbReference type="ChEBI" id="CHEBI:30616"/>
    </ligand>
</feature>
<evidence type="ECO:0000313" key="10">
    <source>
        <dbReference type="Proteomes" id="UP001241072"/>
    </source>
</evidence>
<keyword evidence="8" id="KW-0963">Cytoplasm</keyword>
<dbReference type="EC" id="6.3.2.1" evidence="8"/>
<sequence length="287" mass="30546">MSAQRRPRVIETVREMREAVAAERAAGRTVALTPTLGALHEGHLAHVRRAAEIADTRVVSIFLNPTQFTQPADLERYPRTLDADVDLLAGEGVDLVFAPSVDEMYPTGPTATTVSAGAVGSTFEGRLRPGHFDAVLTVVAKLLGIVTPDVVTFGQKDAQQLFVVKRMVGDLNIATRVETIPTVREPDGLALSSRNRFLSASERTAARTLSAALEAAVSAGERGIDAALAAAQGALMGEELVDLDYFAIVHPATFRPVDDDYRGPAIAIVAATLGSTRLIDNEPLRIG</sequence>
<comment type="caution">
    <text evidence="8">Lacks conserved residue(s) required for the propagation of feature annotation.</text>
</comment>
<comment type="similarity">
    <text evidence="2 8">Belongs to the pantothenate synthetase family.</text>
</comment>
<keyword evidence="5 8" id="KW-0547">Nucleotide-binding</keyword>
<evidence type="ECO:0000256" key="6">
    <source>
        <dbReference type="ARBA" id="ARBA00022840"/>
    </source>
</evidence>
<name>A0ABT9BS89_9MICO</name>
<keyword evidence="3 8" id="KW-0436">Ligase</keyword>
<comment type="miscellaneous">
    <text evidence="8">The reaction proceeds by a bi uni uni bi ping pong mechanism.</text>
</comment>
<dbReference type="PANTHER" id="PTHR21299:SF1">
    <property type="entry name" value="PANTOATE--BETA-ALANINE LIGASE"/>
    <property type="match status" value="1"/>
</dbReference>
<dbReference type="InterPro" id="IPR042176">
    <property type="entry name" value="Pantoate_ligase_C"/>
</dbReference>
<organism evidence="9 10">
    <name type="scientific">Antiquaquibacter soli</name>
    <dbReference type="NCBI Taxonomy" id="3064523"/>
    <lineage>
        <taxon>Bacteria</taxon>
        <taxon>Bacillati</taxon>
        <taxon>Actinomycetota</taxon>
        <taxon>Actinomycetes</taxon>
        <taxon>Micrococcales</taxon>
        <taxon>Microbacteriaceae</taxon>
        <taxon>Antiquaquibacter</taxon>
    </lineage>
</organism>
<protein>
    <recommendedName>
        <fullName evidence="8">Pantothenate synthetase</fullName>
        <shortName evidence="8">PS</shortName>
        <ecNumber evidence="8">6.3.2.1</ecNumber>
    </recommendedName>
    <alternativeName>
        <fullName evidence="8">Pantoate--beta-alanine ligase</fullName>
    </alternativeName>
    <alternativeName>
        <fullName evidence="8">Pantoate-activating enzyme</fullName>
    </alternativeName>
</protein>
<evidence type="ECO:0000256" key="3">
    <source>
        <dbReference type="ARBA" id="ARBA00022598"/>
    </source>
</evidence>
<dbReference type="SUPFAM" id="SSF52374">
    <property type="entry name" value="Nucleotidylyl transferase"/>
    <property type="match status" value="1"/>
</dbReference>
<keyword evidence="10" id="KW-1185">Reference proteome</keyword>
<feature type="binding site" evidence="8">
    <location>
        <position position="67"/>
    </location>
    <ligand>
        <name>beta-alanine</name>
        <dbReference type="ChEBI" id="CHEBI:57966"/>
    </ligand>
</feature>
<dbReference type="Gene3D" id="3.40.50.620">
    <property type="entry name" value="HUPs"/>
    <property type="match status" value="1"/>
</dbReference>
<evidence type="ECO:0000256" key="1">
    <source>
        <dbReference type="ARBA" id="ARBA00004990"/>
    </source>
</evidence>
<comment type="pathway">
    <text evidence="1 8">Cofactor biosynthesis; (R)-pantothenate biosynthesis; (R)-pantothenate from (R)-pantoate and beta-alanine: step 1/1.</text>
</comment>
<feature type="binding site" evidence="8">
    <location>
        <begin position="191"/>
        <end position="194"/>
    </location>
    <ligand>
        <name>ATP</name>
        <dbReference type="ChEBI" id="CHEBI:30616"/>
    </ligand>
</feature>
<feature type="active site" description="Proton donor" evidence="8">
    <location>
        <position position="43"/>
    </location>
</feature>
<feature type="binding site" evidence="8">
    <location>
        <position position="183"/>
    </location>
    <ligand>
        <name>ATP</name>
        <dbReference type="ChEBI" id="CHEBI:30616"/>
    </ligand>
</feature>
<accession>A0ABT9BS89</accession>
<evidence type="ECO:0000313" key="9">
    <source>
        <dbReference type="EMBL" id="MDO7882656.1"/>
    </source>
</evidence>
<comment type="catalytic activity">
    <reaction evidence="7 8">
        <text>(R)-pantoate + beta-alanine + ATP = (R)-pantothenate + AMP + diphosphate + H(+)</text>
        <dbReference type="Rhea" id="RHEA:10912"/>
        <dbReference type="ChEBI" id="CHEBI:15378"/>
        <dbReference type="ChEBI" id="CHEBI:15980"/>
        <dbReference type="ChEBI" id="CHEBI:29032"/>
        <dbReference type="ChEBI" id="CHEBI:30616"/>
        <dbReference type="ChEBI" id="CHEBI:33019"/>
        <dbReference type="ChEBI" id="CHEBI:57966"/>
        <dbReference type="ChEBI" id="CHEBI:456215"/>
        <dbReference type="EC" id="6.3.2.1"/>
    </reaction>
</comment>
<comment type="function">
    <text evidence="8">Catalyzes the condensation of pantoate with beta-alanine in an ATP-dependent reaction via a pantoyl-adenylate intermediate.</text>
</comment>
<evidence type="ECO:0000256" key="5">
    <source>
        <dbReference type="ARBA" id="ARBA00022741"/>
    </source>
</evidence>
<reference evidence="9 10" key="1">
    <citation type="submission" date="2023-07" db="EMBL/GenBank/DDBJ databases">
        <title>Protaetiibacter sp. nov WY-16 isolated from soil.</title>
        <authorList>
            <person name="Liu B."/>
            <person name="Wan Y."/>
        </authorList>
    </citation>
    <scope>NUCLEOTIDE SEQUENCE [LARGE SCALE GENOMIC DNA]</scope>
    <source>
        <strain evidence="9 10">WY-16</strain>
    </source>
</reference>
<gene>
    <name evidence="8 9" type="primary">panC</name>
    <name evidence="9" type="ORF">Q5716_10515</name>
</gene>
<dbReference type="NCBIfam" id="TIGR00018">
    <property type="entry name" value="panC"/>
    <property type="match status" value="1"/>
</dbReference>
<keyword evidence="4 8" id="KW-0566">Pantothenate biosynthesis</keyword>
<dbReference type="InterPro" id="IPR003721">
    <property type="entry name" value="Pantoate_ligase"/>
</dbReference>
<keyword evidence="6 8" id="KW-0067">ATP-binding</keyword>
<dbReference type="Gene3D" id="3.30.1300.10">
    <property type="entry name" value="Pantoate-beta-alanine ligase, C-terminal domain"/>
    <property type="match status" value="1"/>
</dbReference>
<dbReference type="RefSeq" id="WP_305003089.1">
    <property type="nucleotide sequence ID" value="NZ_JAUQUB010000002.1"/>
</dbReference>
<dbReference type="Pfam" id="PF02569">
    <property type="entry name" value="Pantoate_ligase"/>
    <property type="match status" value="1"/>
</dbReference>
<dbReference type="CDD" id="cd00560">
    <property type="entry name" value="PanC"/>
    <property type="match status" value="1"/>
</dbReference>
<dbReference type="GO" id="GO:0016874">
    <property type="term" value="F:ligase activity"/>
    <property type="evidence" value="ECO:0007669"/>
    <property type="project" value="UniProtKB-KW"/>
</dbReference>